<organism evidence="10 11">
    <name type="scientific">Anisodus tanguticus</name>
    <dbReference type="NCBI Taxonomy" id="243964"/>
    <lineage>
        <taxon>Eukaryota</taxon>
        <taxon>Viridiplantae</taxon>
        <taxon>Streptophyta</taxon>
        <taxon>Embryophyta</taxon>
        <taxon>Tracheophyta</taxon>
        <taxon>Spermatophyta</taxon>
        <taxon>Magnoliopsida</taxon>
        <taxon>eudicotyledons</taxon>
        <taxon>Gunneridae</taxon>
        <taxon>Pentapetalae</taxon>
        <taxon>asterids</taxon>
        <taxon>lamiids</taxon>
        <taxon>Solanales</taxon>
        <taxon>Solanaceae</taxon>
        <taxon>Solanoideae</taxon>
        <taxon>Hyoscyameae</taxon>
        <taxon>Anisodus</taxon>
    </lineage>
</organism>
<name>A0AAE1V0H0_9SOLA</name>
<dbReference type="GO" id="GO:0071897">
    <property type="term" value="P:DNA biosynthetic process"/>
    <property type="evidence" value="ECO:0007669"/>
    <property type="project" value="UniProtKB-KW"/>
</dbReference>
<proteinExistence type="inferred from homology"/>
<dbReference type="Gene3D" id="3.40.50.300">
    <property type="entry name" value="P-loop containing nucleotide triphosphate hydrolases"/>
    <property type="match status" value="1"/>
</dbReference>
<dbReference type="SUPFAM" id="SSF52540">
    <property type="entry name" value="P-loop containing nucleoside triphosphate hydrolases"/>
    <property type="match status" value="1"/>
</dbReference>
<accession>A0AAE1V0H0</accession>
<evidence type="ECO:0000256" key="1">
    <source>
        <dbReference type="ARBA" id="ARBA00007587"/>
    </source>
</evidence>
<evidence type="ECO:0000256" key="8">
    <source>
        <dbReference type="RuleBase" id="RU000544"/>
    </source>
</evidence>
<reference evidence="10" key="1">
    <citation type="submission" date="2023-12" db="EMBL/GenBank/DDBJ databases">
        <title>Genome assembly of Anisodus tanguticus.</title>
        <authorList>
            <person name="Wang Y.-J."/>
        </authorList>
    </citation>
    <scope>NUCLEOTIDE SEQUENCE</scope>
    <source>
        <strain evidence="10">KB-2021</strain>
        <tissue evidence="10">Leaf</tissue>
    </source>
</reference>
<evidence type="ECO:0000256" key="4">
    <source>
        <dbReference type="ARBA" id="ARBA00022679"/>
    </source>
</evidence>
<evidence type="ECO:0000313" key="10">
    <source>
        <dbReference type="EMBL" id="KAK4343525.1"/>
    </source>
</evidence>
<evidence type="ECO:0000256" key="7">
    <source>
        <dbReference type="ARBA" id="ARBA00022840"/>
    </source>
</evidence>
<dbReference type="Proteomes" id="UP001291623">
    <property type="component" value="Unassembled WGS sequence"/>
</dbReference>
<dbReference type="PANTHER" id="PTHR11441:SF5">
    <property type="entry name" value="THYMIDINE KINASE"/>
    <property type="match status" value="1"/>
</dbReference>
<dbReference type="AlphaFoldDB" id="A0AAE1V0H0"/>
<comment type="caution">
    <text evidence="10">The sequence shown here is derived from an EMBL/GenBank/DDBJ whole genome shotgun (WGS) entry which is preliminary data.</text>
</comment>
<dbReference type="InterPro" id="IPR027417">
    <property type="entry name" value="P-loop_NTPase"/>
</dbReference>
<evidence type="ECO:0000256" key="3">
    <source>
        <dbReference type="ARBA" id="ARBA00022634"/>
    </source>
</evidence>
<dbReference type="GO" id="GO:0046104">
    <property type="term" value="P:thymidine metabolic process"/>
    <property type="evidence" value="ECO:0007669"/>
    <property type="project" value="TreeGrafter"/>
</dbReference>
<dbReference type="Pfam" id="PF00265">
    <property type="entry name" value="TK"/>
    <property type="match status" value="1"/>
</dbReference>
<keyword evidence="11" id="KW-1185">Reference proteome</keyword>
<protein>
    <recommendedName>
        <fullName evidence="2 8">Thymidine kinase</fullName>
        <ecNumber evidence="2 8">2.7.1.21</ecNumber>
    </recommendedName>
</protein>
<gene>
    <name evidence="10" type="ORF">RND71_036619</name>
</gene>
<evidence type="ECO:0000256" key="6">
    <source>
        <dbReference type="ARBA" id="ARBA00022777"/>
    </source>
</evidence>
<dbReference type="GO" id="GO:0005524">
    <property type="term" value="F:ATP binding"/>
    <property type="evidence" value="ECO:0007669"/>
    <property type="project" value="UniProtKB-KW"/>
</dbReference>
<keyword evidence="3 8" id="KW-0237">DNA synthesis</keyword>
<keyword evidence="4 8" id="KW-0808">Transferase</keyword>
<evidence type="ECO:0000256" key="5">
    <source>
        <dbReference type="ARBA" id="ARBA00022741"/>
    </source>
</evidence>
<evidence type="ECO:0000256" key="9">
    <source>
        <dbReference type="RuleBase" id="RU004165"/>
    </source>
</evidence>
<keyword evidence="5 8" id="KW-0547">Nucleotide-binding</keyword>
<dbReference type="PANTHER" id="PTHR11441">
    <property type="entry name" value="THYMIDINE KINASE"/>
    <property type="match status" value="1"/>
</dbReference>
<dbReference type="GO" id="GO:0004797">
    <property type="term" value="F:thymidine kinase activity"/>
    <property type="evidence" value="ECO:0007669"/>
    <property type="project" value="UniProtKB-EC"/>
</dbReference>
<keyword evidence="7 8" id="KW-0067">ATP-binding</keyword>
<dbReference type="EMBL" id="JAVYJV010000020">
    <property type="protein sequence ID" value="KAK4343525.1"/>
    <property type="molecule type" value="Genomic_DNA"/>
</dbReference>
<comment type="catalytic activity">
    <reaction evidence="8">
        <text>thymidine + ATP = dTMP + ADP + H(+)</text>
        <dbReference type="Rhea" id="RHEA:19129"/>
        <dbReference type="ChEBI" id="CHEBI:15378"/>
        <dbReference type="ChEBI" id="CHEBI:17748"/>
        <dbReference type="ChEBI" id="CHEBI:30616"/>
        <dbReference type="ChEBI" id="CHEBI:63528"/>
        <dbReference type="ChEBI" id="CHEBI:456216"/>
        <dbReference type="EC" id="2.7.1.21"/>
    </reaction>
</comment>
<sequence>MYASQKLQIFIVLDITKSNLIFINHIKMGMLYAHETPRGLECGDDQVKQRYKVDVIGIDEAQFFYDLYDFCCNAADIDGKTVVVAGLDGDYLRYFLTFEH</sequence>
<dbReference type="InterPro" id="IPR001267">
    <property type="entry name" value="Thymidine_kinase"/>
</dbReference>
<evidence type="ECO:0000313" key="11">
    <source>
        <dbReference type="Proteomes" id="UP001291623"/>
    </source>
</evidence>
<dbReference type="EC" id="2.7.1.21" evidence="2 8"/>
<keyword evidence="6 8" id="KW-0418">Kinase</keyword>
<comment type="similarity">
    <text evidence="1 9">Belongs to the thymidine kinase family.</text>
</comment>
<evidence type="ECO:0000256" key="2">
    <source>
        <dbReference type="ARBA" id="ARBA00012118"/>
    </source>
</evidence>